<gene>
    <name evidence="2" type="ORF">AMTR_s00002p00241560</name>
</gene>
<feature type="non-terminal residue" evidence="2">
    <location>
        <position position="105"/>
    </location>
</feature>
<feature type="non-terminal residue" evidence="2">
    <location>
        <position position="1"/>
    </location>
</feature>
<keyword evidence="3" id="KW-1185">Reference proteome</keyword>
<feature type="compositionally biased region" description="Low complexity" evidence="1">
    <location>
        <begin position="21"/>
        <end position="34"/>
    </location>
</feature>
<evidence type="ECO:0000256" key="1">
    <source>
        <dbReference type="SAM" id="MobiDB-lite"/>
    </source>
</evidence>
<evidence type="ECO:0000313" key="2">
    <source>
        <dbReference type="EMBL" id="ERN01232.1"/>
    </source>
</evidence>
<dbReference type="HOGENOM" id="CLU_2243370_0_0_1"/>
<protein>
    <submittedName>
        <fullName evidence="2">Uncharacterized protein</fullName>
    </submittedName>
</protein>
<sequence>SSSPRPQAKLLTSIPHPQAPPSTSSNPSLSSATPKTYARMAASNSHLSASTKPSPPPPFNRTFPYSAKFRNLIPISLLLTPLPMSGFPVLQRLKNVSLPLETLTL</sequence>
<feature type="region of interest" description="Disordered" evidence="1">
    <location>
        <begin position="1"/>
        <end position="61"/>
    </location>
</feature>
<dbReference type="AlphaFoldDB" id="W1NUE1"/>
<dbReference type="Gramene" id="ERN01232">
    <property type="protein sequence ID" value="ERN01232"/>
    <property type="gene ID" value="AMTR_s00002p00241560"/>
</dbReference>
<evidence type="ECO:0000313" key="3">
    <source>
        <dbReference type="Proteomes" id="UP000017836"/>
    </source>
</evidence>
<name>W1NUE1_AMBTC</name>
<accession>W1NUE1</accession>
<reference evidence="3" key="1">
    <citation type="journal article" date="2013" name="Science">
        <title>The Amborella genome and the evolution of flowering plants.</title>
        <authorList>
            <consortium name="Amborella Genome Project"/>
        </authorList>
    </citation>
    <scope>NUCLEOTIDE SEQUENCE [LARGE SCALE GENOMIC DNA]</scope>
</reference>
<feature type="compositionally biased region" description="Polar residues" evidence="1">
    <location>
        <begin position="42"/>
        <end position="52"/>
    </location>
</feature>
<dbReference type="EMBL" id="KI394767">
    <property type="protein sequence ID" value="ERN01232.1"/>
    <property type="molecule type" value="Genomic_DNA"/>
</dbReference>
<organism evidence="2 3">
    <name type="scientific">Amborella trichopoda</name>
    <dbReference type="NCBI Taxonomy" id="13333"/>
    <lineage>
        <taxon>Eukaryota</taxon>
        <taxon>Viridiplantae</taxon>
        <taxon>Streptophyta</taxon>
        <taxon>Embryophyta</taxon>
        <taxon>Tracheophyta</taxon>
        <taxon>Spermatophyta</taxon>
        <taxon>Magnoliopsida</taxon>
        <taxon>Amborellales</taxon>
        <taxon>Amborellaceae</taxon>
        <taxon>Amborella</taxon>
    </lineage>
</organism>
<dbReference type="Proteomes" id="UP000017836">
    <property type="component" value="Unassembled WGS sequence"/>
</dbReference>
<proteinExistence type="predicted"/>